<dbReference type="PRINTS" id="PR00400">
    <property type="entry name" value="TETREPRESSOR"/>
</dbReference>
<organism evidence="7 8">
    <name type="scientific">Actinokineospora guangxiensis</name>
    <dbReference type="NCBI Taxonomy" id="1490288"/>
    <lineage>
        <taxon>Bacteria</taxon>
        <taxon>Bacillati</taxon>
        <taxon>Actinomycetota</taxon>
        <taxon>Actinomycetes</taxon>
        <taxon>Pseudonocardiales</taxon>
        <taxon>Pseudonocardiaceae</taxon>
        <taxon>Actinokineospora</taxon>
    </lineage>
</organism>
<evidence type="ECO:0000256" key="1">
    <source>
        <dbReference type="ARBA" id="ARBA00022491"/>
    </source>
</evidence>
<evidence type="ECO:0000259" key="6">
    <source>
        <dbReference type="PROSITE" id="PS50977"/>
    </source>
</evidence>
<dbReference type="InterPro" id="IPR001647">
    <property type="entry name" value="HTH_TetR"/>
</dbReference>
<feature type="domain" description="HTH tetR-type" evidence="6">
    <location>
        <begin position="5"/>
        <end position="65"/>
    </location>
</feature>
<evidence type="ECO:0000256" key="5">
    <source>
        <dbReference type="PROSITE-ProRule" id="PRU00335"/>
    </source>
</evidence>
<dbReference type="SUPFAM" id="SSF48498">
    <property type="entry name" value="Tetracyclin repressor-like, C-terminal domain"/>
    <property type="match status" value="1"/>
</dbReference>
<sequence>MKRARLTRNRVLVAAIRLADEAGLATLSMRRLAGELGVEAMSLYNHVTSKEDLFDGVADLVIGEIESPVVGEPWRAGMRRRAVSAYQVLRSHPWGVGLIASRDAVGPLQLAHYDATLGCLHAAGFPYRLAGHSCALIDSHVFGYVVRRLDLPFDPENLAEWAEHNLPQIPAERYPHVHAIAQRIVAAEYRDADFEFGLEIILDGLERLLASAAPE</sequence>
<keyword evidence="4" id="KW-0804">Transcription</keyword>
<protein>
    <submittedName>
        <fullName evidence="7">TetR/AcrR family transcriptional regulator</fullName>
    </submittedName>
</protein>
<dbReference type="Gene3D" id="1.10.357.10">
    <property type="entry name" value="Tetracycline Repressor, domain 2"/>
    <property type="match status" value="1"/>
</dbReference>
<dbReference type="RefSeq" id="WP_378244730.1">
    <property type="nucleotide sequence ID" value="NZ_JBHSKF010000002.1"/>
</dbReference>
<dbReference type="PANTHER" id="PTHR30055">
    <property type="entry name" value="HTH-TYPE TRANSCRIPTIONAL REGULATOR RUTR"/>
    <property type="match status" value="1"/>
</dbReference>
<dbReference type="PROSITE" id="PS50977">
    <property type="entry name" value="HTH_TETR_2"/>
    <property type="match status" value="1"/>
</dbReference>
<feature type="DNA-binding region" description="H-T-H motif" evidence="5">
    <location>
        <begin position="28"/>
        <end position="47"/>
    </location>
</feature>
<evidence type="ECO:0000256" key="2">
    <source>
        <dbReference type="ARBA" id="ARBA00023015"/>
    </source>
</evidence>
<name>A0ABW0EKZ0_9PSEU</name>
<evidence type="ECO:0000313" key="7">
    <source>
        <dbReference type="EMBL" id="MFC5286624.1"/>
    </source>
</evidence>
<dbReference type="InterPro" id="IPR004111">
    <property type="entry name" value="Repressor_TetR_C"/>
</dbReference>
<dbReference type="PRINTS" id="PR00455">
    <property type="entry name" value="HTHTETR"/>
</dbReference>
<reference evidence="8" key="1">
    <citation type="journal article" date="2019" name="Int. J. Syst. Evol. Microbiol.">
        <title>The Global Catalogue of Microorganisms (GCM) 10K type strain sequencing project: providing services to taxonomists for standard genome sequencing and annotation.</title>
        <authorList>
            <consortium name="The Broad Institute Genomics Platform"/>
            <consortium name="The Broad Institute Genome Sequencing Center for Infectious Disease"/>
            <person name="Wu L."/>
            <person name="Ma J."/>
        </authorList>
    </citation>
    <scope>NUCLEOTIDE SEQUENCE [LARGE SCALE GENOMIC DNA]</scope>
    <source>
        <strain evidence="8">CCUG 59778</strain>
    </source>
</reference>
<proteinExistence type="predicted"/>
<keyword evidence="2" id="KW-0805">Transcription regulation</keyword>
<dbReference type="InterPro" id="IPR036271">
    <property type="entry name" value="Tet_transcr_reg_TetR-rel_C_sf"/>
</dbReference>
<keyword evidence="3 5" id="KW-0238">DNA-binding</keyword>
<keyword evidence="8" id="KW-1185">Reference proteome</keyword>
<evidence type="ECO:0000256" key="3">
    <source>
        <dbReference type="ARBA" id="ARBA00023125"/>
    </source>
</evidence>
<dbReference type="EMBL" id="JBHSKF010000002">
    <property type="protein sequence ID" value="MFC5286624.1"/>
    <property type="molecule type" value="Genomic_DNA"/>
</dbReference>
<dbReference type="Pfam" id="PF00440">
    <property type="entry name" value="TetR_N"/>
    <property type="match status" value="1"/>
</dbReference>
<evidence type="ECO:0000313" key="8">
    <source>
        <dbReference type="Proteomes" id="UP001596157"/>
    </source>
</evidence>
<dbReference type="InterPro" id="IPR050109">
    <property type="entry name" value="HTH-type_TetR-like_transc_reg"/>
</dbReference>
<keyword evidence="1" id="KW-0678">Repressor</keyword>
<dbReference type="PANTHER" id="PTHR30055:SF151">
    <property type="entry name" value="TRANSCRIPTIONAL REGULATORY PROTEIN"/>
    <property type="match status" value="1"/>
</dbReference>
<dbReference type="InterPro" id="IPR003012">
    <property type="entry name" value="Tet_transcr_reg_TetR"/>
</dbReference>
<comment type="caution">
    <text evidence="7">The sequence shown here is derived from an EMBL/GenBank/DDBJ whole genome shotgun (WGS) entry which is preliminary data.</text>
</comment>
<accession>A0ABW0EKZ0</accession>
<dbReference type="Pfam" id="PF02909">
    <property type="entry name" value="TetR_C_1"/>
    <property type="match status" value="1"/>
</dbReference>
<dbReference type="SUPFAM" id="SSF46689">
    <property type="entry name" value="Homeodomain-like"/>
    <property type="match status" value="1"/>
</dbReference>
<dbReference type="Proteomes" id="UP001596157">
    <property type="component" value="Unassembled WGS sequence"/>
</dbReference>
<gene>
    <name evidence="7" type="ORF">ACFPM7_06140</name>
</gene>
<dbReference type="InterPro" id="IPR009057">
    <property type="entry name" value="Homeodomain-like_sf"/>
</dbReference>
<evidence type="ECO:0000256" key="4">
    <source>
        <dbReference type="ARBA" id="ARBA00023163"/>
    </source>
</evidence>
<dbReference type="Gene3D" id="1.10.10.60">
    <property type="entry name" value="Homeodomain-like"/>
    <property type="match status" value="1"/>
</dbReference>